<proteinExistence type="predicted"/>
<sequence length="134" mass="14678">MLTYLHPLLKSSLSGQDLSDFHSNCTTTAGADFPHRLNRQDDLSISRTGDCISSRHQAPRLVGDRTYNSVVGALESHQHQHSLPKLLTIPRLVVASTILKSKELIEQMVGGDIDMGPVISGGSTFSQLDKNSFY</sequence>
<comment type="caution">
    <text evidence="1">The sequence shown here is derived from an EMBL/GenBank/DDBJ whole genome shotgun (WGS) entry which is preliminary data.</text>
</comment>
<keyword evidence="2" id="KW-1185">Reference proteome</keyword>
<protein>
    <submittedName>
        <fullName evidence="1">Uncharacterized protein</fullName>
    </submittedName>
</protein>
<evidence type="ECO:0000313" key="2">
    <source>
        <dbReference type="Proteomes" id="UP001234297"/>
    </source>
</evidence>
<dbReference type="Proteomes" id="UP001234297">
    <property type="component" value="Chromosome 4"/>
</dbReference>
<evidence type="ECO:0000313" key="1">
    <source>
        <dbReference type="EMBL" id="KAJ8619021.1"/>
    </source>
</evidence>
<name>A0ACC2KD58_PERAE</name>
<organism evidence="1 2">
    <name type="scientific">Persea americana</name>
    <name type="common">Avocado</name>
    <dbReference type="NCBI Taxonomy" id="3435"/>
    <lineage>
        <taxon>Eukaryota</taxon>
        <taxon>Viridiplantae</taxon>
        <taxon>Streptophyta</taxon>
        <taxon>Embryophyta</taxon>
        <taxon>Tracheophyta</taxon>
        <taxon>Spermatophyta</taxon>
        <taxon>Magnoliopsida</taxon>
        <taxon>Magnoliidae</taxon>
        <taxon>Laurales</taxon>
        <taxon>Lauraceae</taxon>
        <taxon>Persea</taxon>
    </lineage>
</organism>
<dbReference type="EMBL" id="CM056812">
    <property type="protein sequence ID" value="KAJ8619021.1"/>
    <property type="molecule type" value="Genomic_DNA"/>
</dbReference>
<accession>A0ACC2KD58</accession>
<reference evidence="1 2" key="1">
    <citation type="journal article" date="2022" name="Hortic Res">
        <title>A haplotype resolved chromosomal level avocado genome allows analysis of novel avocado genes.</title>
        <authorList>
            <person name="Nath O."/>
            <person name="Fletcher S.J."/>
            <person name="Hayward A."/>
            <person name="Shaw L.M."/>
            <person name="Masouleh A.K."/>
            <person name="Furtado A."/>
            <person name="Henry R.J."/>
            <person name="Mitter N."/>
        </authorList>
    </citation>
    <scope>NUCLEOTIDE SEQUENCE [LARGE SCALE GENOMIC DNA]</scope>
    <source>
        <strain evidence="2">cv. Hass</strain>
    </source>
</reference>
<gene>
    <name evidence="1" type="ORF">MRB53_015207</name>
</gene>